<dbReference type="InterPro" id="IPR011991">
    <property type="entry name" value="ArsR-like_HTH"/>
</dbReference>
<evidence type="ECO:0000313" key="2">
    <source>
        <dbReference type="Proteomes" id="UP000009149"/>
    </source>
</evidence>
<dbReference type="CDD" id="cd00090">
    <property type="entry name" value="HTH_ARSR"/>
    <property type="match status" value="1"/>
</dbReference>
<dbReference type="GO" id="GO:0006355">
    <property type="term" value="P:regulation of DNA-templated transcription"/>
    <property type="evidence" value="ECO:0007669"/>
    <property type="project" value="UniProtKB-ARBA"/>
</dbReference>
<organism evidence="1 2">
    <name type="scientific">Methylacidiphilum infernorum (isolate V4)</name>
    <name type="common">Methylokorus infernorum (strain V4)</name>
    <dbReference type="NCBI Taxonomy" id="481448"/>
    <lineage>
        <taxon>Bacteria</taxon>
        <taxon>Pseudomonadati</taxon>
        <taxon>Verrucomicrobiota</taxon>
        <taxon>Methylacidiphilae</taxon>
        <taxon>Methylacidiphilales</taxon>
        <taxon>Methylacidiphilaceae</taxon>
        <taxon>Methylacidiphilum (ex Ratnadevi et al. 2023)</taxon>
    </lineage>
</organism>
<dbReference type="InterPro" id="IPR036388">
    <property type="entry name" value="WH-like_DNA-bd_sf"/>
</dbReference>
<dbReference type="RefSeq" id="WP_012463589.1">
    <property type="nucleotide sequence ID" value="NC_010794.1"/>
</dbReference>
<dbReference type="KEGG" id="min:Minf_1253"/>
<dbReference type="SUPFAM" id="SSF46785">
    <property type="entry name" value="Winged helix' DNA-binding domain"/>
    <property type="match status" value="1"/>
</dbReference>
<dbReference type="Gene3D" id="1.10.10.10">
    <property type="entry name" value="Winged helix-like DNA-binding domain superfamily/Winged helix DNA-binding domain"/>
    <property type="match status" value="1"/>
</dbReference>
<dbReference type="EMBL" id="CP000975">
    <property type="protein sequence ID" value="ACD83307.1"/>
    <property type="molecule type" value="Genomic_DNA"/>
</dbReference>
<dbReference type="AlphaFoldDB" id="B3DVF4"/>
<dbReference type="STRING" id="481448.Minf_1253"/>
<accession>B3DVF4</accession>
<dbReference type="eggNOG" id="COG2345">
    <property type="taxonomic scope" value="Bacteria"/>
</dbReference>
<evidence type="ECO:0000313" key="1">
    <source>
        <dbReference type="EMBL" id="ACD83307.1"/>
    </source>
</evidence>
<proteinExistence type="predicted"/>
<dbReference type="Proteomes" id="UP000009149">
    <property type="component" value="Chromosome"/>
</dbReference>
<protein>
    <submittedName>
        <fullName evidence="1">Transcriptional regulator ArsR family</fullName>
    </submittedName>
</protein>
<gene>
    <name evidence="1" type="ordered locus">Minf_1253</name>
</gene>
<dbReference type="InterPro" id="IPR036390">
    <property type="entry name" value="WH_DNA-bd_sf"/>
</dbReference>
<sequence>MNDLLSNLIKDSRYNILFELKRNPGLSIGELTKKINLSYMGVKQHCLALEKEGFVETQKRQKSIGRPEIVYCLTEKADIFFPKDYSSFVERLLSGIETLYGSLALDRLIYWVFRKDGEELSQSVSSLTLEDRAKELMSFREERGYMGRLVRESGEEFKIIEFHNPILPLLDKYPKIRIFEKQMFEKVLGVPVKRIEDRSYGSYYCTFTFNNPTSAG</sequence>
<reference evidence="1 2" key="1">
    <citation type="journal article" date="2008" name="Biol. Direct">
        <title>Complete genome sequence of the extremely acidophilic methanotroph isolate V4, Methylacidiphilum infernorum, a representative of the bacterial phylum Verrucomicrobia.</title>
        <authorList>
            <person name="Hou S."/>
            <person name="Makarova K.S."/>
            <person name="Saw J.H."/>
            <person name="Senin P."/>
            <person name="Ly B.V."/>
            <person name="Zhou Z."/>
            <person name="Ren Y."/>
            <person name="Wang J."/>
            <person name="Galperin M.Y."/>
            <person name="Omelchenko M.V."/>
            <person name="Wolf Y.I."/>
            <person name="Yutin N."/>
            <person name="Koonin E.V."/>
            <person name="Stott M.B."/>
            <person name="Mountain B.W."/>
            <person name="Crowe M.A."/>
            <person name="Smirnova A.V."/>
            <person name="Dunfield P.F."/>
            <person name="Feng L."/>
            <person name="Wang L."/>
            <person name="Alam M."/>
        </authorList>
    </citation>
    <scope>NUCLEOTIDE SEQUENCE [LARGE SCALE GENOMIC DNA]</scope>
    <source>
        <strain evidence="2">Isolate V4</strain>
    </source>
</reference>
<dbReference type="OrthoDB" id="193303at2"/>
<name>B3DVF4_METI4</name>
<dbReference type="Pfam" id="PF13412">
    <property type="entry name" value="HTH_24"/>
    <property type="match status" value="1"/>
</dbReference>
<dbReference type="HOGENOM" id="CLU_078469_3_1_0"/>